<evidence type="ECO:0000313" key="4">
    <source>
        <dbReference type="Proteomes" id="UP000272888"/>
    </source>
</evidence>
<feature type="domain" description="Hint" evidence="2">
    <location>
        <begin position="438"/>
        <end position="531"/>
    </location>
</feature>
<comment type="caution">
    <text evidence="3">The sequence shown here is derived from an EMBL/GenBank/DDBJ whole genome shotgun (WGS) entry which is preliminary data.</text>
</comment>
<dbReference type="AlphaFoldDB" id="A0A3A8PRN0"/>
<organism evidence="3 4">
    <name type="scientific">Corallococcus llansteffanensis</name>
    <dbReference type="NCBI Taxonomy" id="2316731"/>
    <lineage>
        <taxon>Bacteria</taxon>
        <taxon>Pseudomonadati</taxon>
        <taxon>Myxococcota</taxon>
        <taxon>Myxococcia</taxon>
        <taxon>Myxococcales</taxon>
        <taxon>Cystobacterineae</taxon>
        <taxon>Myxococcaceae</taxon>
        <taxon>Corallococcus</taxon>
    </lineage>
</organism>
<dbReference type="GO" id="GO:0016539">
    <property type="term" value="P:intein-mediated protein splicing"/>
    <property type="evidence" value="ECO:0007669"/>
    <property type="project" value="InterPro"/>
</dbReference>
<proteinExistence type="predicted"/>
<evidence type="ECO:0000313" key="3">
    <source>
        <dbReference type="EMBL" id="RKH59013.1"/>
    </source>
</evidence>
<dbReference type="Gene3D" id="2.170.16.10">
    <property type="entry name" value="Hedgehog/Intein (Hint) domain"/>
    <property type="match status" value="1"/>
</dbReference>
<dbReference type="PROSITE" id="PS50817">
    <property type="entry name" value="INTEIN_N_TER"/>
    <property type="match status" value="1"/>
</dbReference>
<dbReference type="InterPro" id="IPR003587">
    <property type="entry name" value="Hint_dom_N"/>
</dbReference>
<sequence>MALTTPLLSGCTAEPTREPPPPAVQQERATDSLKMAKLYSQWRQDHTGTQMPLDLGDTDQYAFLMKRLEAAGNTPANSPRLFSSLSQRRERVLAERAAGSVKAQTTPAEWCGHLLPLEEVAHGTSKTTFEGSGFLTCAGGSDYSYVDFNAYSTTPERLEFQLLATTATEAYLAKTLETDPLDVVLDAGPDRVLFYDSVAMAYDEASGRMETYYSTADTTVLLLPTGLQFEHPRELIGANIAGNAIRTCLERGSATGALDCDYALANKNPTTGVINAFAGSYTGVAAVNAAASLSAARWKPDTAAYWPTPGTFNSAKLYLPARGTYLTGLQASCTVTGVTSEVNIVLLSAGGRCRVLNVPAVPGQTVLTGSLPWGATTDATSVPFNGLMDLGTDCLANQQDVAMQTFTTVNATCPRTGGGFSPIKRVAFNRLAVLDFKNSCLAAGTRVLREDGRSVPVESVKVGDRVLTHVGGRALTVTTVTKGTESQPLVRLKAGKGQDVLVTQKHPMVSANRGVVAAEALAVGDVLVTKSGEATLASVERVPYTGQVYNLTLGTDTELLNVGAQEHTLIANGFVVGDARMQTDLERQKLKAVPADVFAALPAAWRVDYQNEQARKASRR</sequence>
<feature type="region of interest" description="Disordered" evidence="1">
    <location>
        <begin position="1"/>
        <end position="29"/>
    </location>
</feature>
<accession>A0A3A8PRN0</accession>
<keyword evidence="4" id="KW-1185">Reference proteome</keyword>
<dbReference type="CDD" id="cd00081">
    <property type="entry name" value="Hint"/>
    <property type="match status" value="1"/>
</dbReference>
<dbReference type="EMBL" id="RAWB01000143">
    <property type="protein sequence ID" value="RKH59013.1"/>
    <property type="molecule type" value="Genomic_DNA"/>
</dbReference>
<reference evidence="4" key="1">
    <citation type="submission" date="2018-09" db="EMBL/GenBank/DDBJ databases">
        <authorList>
            <person name="Livingstone P.G."/>
            <person name="Whitworth D.E."/>
        </authorList>
    </citation>
    <scope>NUCLEOTIDE SEQUENCE [LARGE SCALE GENOMIC DNA]</scope>
    <source>
        <strain evidence="4">CA051B</strain>
    </source>
</reference>
<protein>
    <recommendedName>
        <fullName evidence="2">Hint domain-containing protein</fullName>
    </recommendedName>
</protein>
<dbReference type="Proteomes" id="UP000272888">
    <property type="component" value="Unassembled WGS sequence"/>
</dbReference>
<gene>
    <name evidence="3" type="ORF">D7V93_15725</name>
</gene>
<evidence type="ECO:0000256" key="1">
    <source>
        <dbReference type="SAM" id="MobiDB-lite"/>
    </source>
</evidence>
<name>A0A3A8PRN0_9BACT</name>
<dbReference type="InterPro" id="IPR036844">
    <property type="entry name" value="Hint_dom_sf"/>
</dbReference>
<evidence type="ECO:0000259" key="2">
    <source>
        <dbReference type="SMART" id="SM00306"/>
    </source>
</evidence>
<dbReference type="SUPFAM" id="SSF51294">
    <property type="entry name" value="Hedgehog/intein (Hint) domain"/>
    <property type="match status" value="1"/>
</dbReference>
<dbReference type="InterPro" id="IPR006141">
    <property type="entry name" value="Intein_N"/>
</dbReference>
<dbReference type="SMART" id="SM00306">
    <property type="entry name" value="HintN"/>
    <property type="match status" value="1"/>
</dbReference>